<reference evidence="2 3" key="1">
    <citation type="journal article" date="2013" name="Nat. Genet.">
        <title>The high-quality draft genome of peach (Prunus persica) identifies unique patterns of genetic diversity, domestication and genome evolution.</title>
        <authorList>
            <consortium name="International Peach Genome Initiative"/>
            <person name="Verde I."/>
            <person name="Abbott A.G."/>
            <person name="Scalabrin S."/>
            <person name="Jung S."/>
            <person name="Shu S."/>
            <person name="Marroni F."/>
            <person name="Zhebentyayeva T."/>
            <person name="Dettori M.T."/>
            <person name="Grimwood J."/>
            <person name="Cattonaro F."/>
            <person name="Zuccolo A."/>
            <person name="Rossini L."/>
            <person name="Jenkins J."/>
            <person name="Vendramin E."/>
            <person name="Meisel L.A."/>
            <person name="Decroocq V."/>
            <person name="Sosinski B."/>
            <person name="Prochnik S."/>
            <person name="Mitros T."/>
            <person name="Policriti A."/>
            <person name="Cipriani G."/>
            <person name="Dondini L."/>
            <person name="Ficklin S."/>
            <person name="Goodstein D.M."/>
            <person name="Xuan P."/>
            <person name="Del Fabbro C."/>
            <person name="Aramini V."/>
            <person name="Copetti D."/>
            <person name="Gonzalez S."/>
            <person name="Horner D.S."/>
            <person name="Falchi R."/>
            <person name="Lucas S."/>
            <person name="Mica E."/>
            <person name="Maldonado J."/>
            <person name="Lazzari B."/>
            <person name="Bielenberg D."/>
            <person name="Pirona R."/>
            <person name="Miculan M."/>
            <person name="Barakat A."/>
            <person name="Testolin R."/>
            <person name="Stella A."/>
            <person name="Tartarini S."/>
            <person name="Tonutti P."/>
            <person name="Arus P."/>
            <person name="Orellana A."/>
            <person name="Wells C."/>
            <person name="Main D."/>
            <person name="Vizzotto G."/>
            <person name="Silva H."/>
            <person name="Salamini F."/>
            <person name="Schmutz J."/>
            <person name="Morgante M."/>
            <person name="Rokhsar D.S."/>
        </authorList>
    </citation>
    <scope>NUCLEOTIDE SEQUENCE [LARGE SCALE GENOMIC DNA]</scope>
    <source>
        <strain evidence="3">cv. Nemared</strain>
    </source>
</reference>
<evidence type="ECO:0000313" key="3">
    <source>
        <dbReference type="Proteomes" id="UP000006882"/>
    </source>
</evidence>
<keyword evidence="3" id="KW-1185">Reference proteome</keyword>
<protein>
    <submittedName>
        <fullName evidence="2">Uncharacterized protein</fullName>
    </submittedName>
</protein>
<sequence length="152" mass="17382">METTYRPHKKLYLYNQYIQRTLPEKQHVTVTPLSAAALLLASQSLHCRSDSLSISLLFFFFPQFNFLTLSGMAVKARFRSSKGGAGVLERPKFDQSQFDPATQLEQGGDIGRLKDKRGIGSRDSYRVLMVDDVRHTEKLVQSRIMIRGFPKR</sequence>
<dbReference type="PANTHER" id="PTHR33473">
    <property type="entry name" value="ATP-DEPENDENT CLP PROTEASE ADAPTER PROTEIN CLPS1, CHLOROPLASTIC"/>
    <property type="match status" value="1"/>
</dbReference>
<organism evidence="2 3">
    <name type="scientific">Prunus persica</name>
    <name type="common">Peach</name>
    <name type="synonym">Amygdalus persica</name>
    <dbReference type="NCBI Taxonomy" id="3760"/>
    <lineage>
        <taxon>Eukaryota</taxon>
        <taxon>Viridiplantae</taxon>
        <taxon>Streptophyta</taxon>
        <taxon>Embryophyta</taxon>
        <taxon>Tracheophyta</taxon>
        <taxon>Spermatophyta</taxon>
        <taxon>Magnoliopsida</taxon>
        <taxon>eudicotyledons</taxon>
        <taxon>Gunneridae</taxon>
        <taxon>Pentapetalae</taxon>
        <taxon>rosids</taxon>
        <taxon>fabids</taxon>
        <taxon>Rosales</taxon>
        <taxon>Rosaceae</taxon>
        <taxon>Amygdaloideae</taxon>
        <taxon>Amygdaleae</taxon>
        <taxon>Prunus</taxon>
    </lineage>
</organism>
<evidence type="ECO:0000256" key="1">
    <source>
        <dbReference type="SAM" id="Phobius"/>
    </source>
</evidence>
<dbReference type="EMBL" id="CM007657">
    <property type="protein sequence ID" value="ONH95087.1"/>
    <property type="molecule type" value="Genomic_DNA"/>
</dbReference>
<keyword evidence="1" id="KW-1133">Transmembrane helix</keyword>
<proteinExistence type="predicted"/>
<dbReference type="InterPro" id="IPR022935">
    <property type="entry name" value="ClpS"/>
</dbReference>
<evidence type="ECO:0000313" key="2">
    <source>
        <dbReference type="EMBL" id="ONH95087.1"/>
    </source>
</evidence>
<dbReference type="AlphaFoldDB" id="A0A251N6X6"/>
<dbReference type="PANTHER" id="PTHR33473:SF13">
    <property type="entry name" value="ATP-DEPENDENT CLP PROTEASE ADAPTER PROTEIN CLPS2, CHLOROPLASTIC"/>
    <property type="match status" value="1"/>
</dbReference>
<name>A0A251N6X6_PRUPE</name>
<feature type="transmembrane region" description="Helical" evidence="1">
    <location>
        <begin position="52"/>
        <end position="74"/>
    </location>
</feature>
<dbReference type="Proteomes" id="UP000006882">
    <property type="component" value="Chromosome G7"/>
</dbReference>
<keyword evidence="1" id="KW-0812">Transmembrane</keyword>
<dbReference type="Gramene" id="ONH95087">
    <property type="protein sequence ID" value="ONH95087"/>
    <property type="gene ID" value="PRUPE_7G051000"/>
</dbReference>
<accession>A0A251N6X6</accession>
<dbReference type="GO" id="GO:0006508">
    <property type="term" value="P:proteolysis"/>
    <property type="evidence" value="ECO:0007669"/>
    <property type="project" value="InterPro"/>
</dbReference>
<gene>
    <name evidence="2" type="ORF">PRUPE_7G051000</name>
</gene>
<keyword evidence="1" id="KW-0472">Membrane</keyword>